<dbReference type="EMBL" id="CP029494">
    <property type="protein sequence ID" value="AWN21993.1"/>
    <property type="molecule type" value="Genomic_DNA"/>
</dbReference>
<evidence type="ECO:0000313" key="1">
    <source>
        <dbReference type="EMBL" id="AWN21993.1"/>
    </source>
</evidence>
<dbReference type="AlphaFoldDB" id="A0A2Z3JA76"/>
<dbReference type="InterPro" id="IPR018775">
    <property type="entry name" value="RlaP"/>
</dbReference>
<keyword evidence="2" id="KW-1185">Reference proteome</keyword>
<dbReference type="PANTHER" id="PTHR34817:SF2">
    <property type="entry name" value="NUCLEOTIDYLTRANSFERASE"/>
    <property type="match status" value="1"/>
</dbReference>
<keyword evidence="1" id="KW-0808">Transferase</keyword>
<dbReference type="Proteomes" id="UP000245368">
    <property type="component" value="Chromosome"/>
</dbReference>
<organism evidence="1 2">
    <name type="scientific">Deinococcus irradiatisoli</name>
    <dbReference type="NCBI Taxonomy" id="2202254"/>
    <lineage>
        <taxon>Bacteria</taxon>
        <taxon>Thermotogati</taxon>
        <taxon>Deinococcota</taxon>
        <taxon>Deinococci</taxon>
        <taxon>Deinococcales</taxon>
        <taxon>Deinococcaceae</taxon>
        <taxon>Deinococcus</taxon>
    </lineage>
</organism>
<dbReference type="PANTHER" id="PTHR34817">
    <property type="entry name" value="NUCLEOTIDYLTRANSFERASE"/>
    <property type="match status" value="1"/>
</dbReference>
<protein>
    <submittedName>
        <fullName evidence="1">Nucleotidyltransferase</fullName>
    </submittedName>
</protein>
<name>A0A2Z3JA76_9DEIO</name>
<dbReference type="KEGG" id="dez:DKM44_01015"/>
<dbReference type="GO" id="GO:0016740">
    <property type="term" value="F:transferase activity"/>
    <property type="evidence" value="ECO:0007669"/>
    <property type="project" value="UniProtKB-KW"/>
</dbReference>
<evidence type="ECO:0000313" key="2">
    <source>
        <dbReference type="Proteomes" id="UP000245368"/>
    </source>
</evidence>
<proteinExistence type="predicted"/>
<gene>
    <name evidence="1" type="ORF">DKM44_01015</name>
</gene>
<reference evidence="1 2" key="1">
    <citation type="submission" date="2018-05" db="EMBL/GenBank/DDBJ databases">
        <title>Complete Genome Sequence of Deinococcus sp. strain 17bor-2.</title>
        <authorList>
            <person name="Srinivasan S."/>
        </authorList>
    </citation>
    <scope>NUCLEOTIDE SEQUENCE [LARGE SCALE GENOMIC DNA]</scope>
    <source>
        <strain evidence="1 2">17bor-2</strain>
    </source>
</reference>
<dbReference type="Pfam" id="PF10127">
    <property type="entry name" value="RlaP"/>
    <property type="match status" value="1"/>
</dbReference>
<dbReference type="OrthoDB" id="569183at2"/>
<accession>A0A2Z3JA76</accession>
<sequence>MTAPPLSLGTRVVTRTALHTPGGLVLEPAGSLGVVVQAPTDPQHAYRVRFPDGNEHSLLRRQLSLYREHQDLLAPGETDWWPQVQLRVVVGSRAFGLDTDTSDIDRRGFYLPTAEQHWSLWGVPEQLENDETQEVYWELQKFLTLALKANPNVLEVLSSPLVEHATPLAQELLDMNSAFLSTLVYQTYNGYVLSQFKRLEADLRNHGEIRWKHAMHLLRLLLSGIAVLEKGEVLVHVGEHRETLLAVKRGELAWDELNRWRLALHRQFDDAVAHSRLPDRPDYGRVNAYLLRARKAQLEITP</sequence>